<evidence type="ECO:0000256" key="6">
    <source>
        <dbReference type="SAM" id="SignalP"/>
    </source>
</evidence>
<evidence type="ECO:0000256" key="1">
    <source>
        <dbReference type="ARBA" id="ARBA00010052"/>
    </source>
</evidence>
<evidence type="ECO:0000256" key="3">
    <source>
        <dbReference type="ARBA" id="ARBA00022759"/>
    </source>
</evidence>
<feature type="binding site" evidence="5">
    <location>
        <position position="358"/>
    </location>
    <ligand>
        <name>Mg(2+)</name>
        <dbReference type="ChEBI" id="CHEBI:18420"/>
        <note>catalytic</note>
    </ligand>
</feature>
<dbReference type="GO" id="GO:0005634">
    <property type="term" value="C:nucleus"/>
    <property type="evidence" value="ECO:0007669"/>
    <property type="project" value="TreeGrafter"/>
</dbReference>
<dbReference type="InterPro" id="IPR040255">
    <property type="entry name" value="Non-specific_endonuclease"/>
</dbReference>
<dbReference type="PANTHER" id="PTHR13966">
    <property type="entry name" value="ENDONUCLEASE RELATED"/>
    <property type="match status" value="1"/>
</dbReference>
<keyword evidence="2" id="KW-0540">Nuclease</keyword>
<keyword evidence="9" id="KW-1185">Reference proteome</keyword>
<evidence type="ECO:0000256" key="4">
    <source>
        <dbReference type="PIRSR" id="PIRSR640255-1"/>
    </source>
</evidence>
<dbReference type="PANTHER" id="PTHR13966:SF19">
    <property type="entry name" value="NUCLEASE EXOG, MITOCHONDRIAL"/>
    <property type="match status" value="1"/>
</dbReference>
<keyword evidence="3" id="KW-0255">Endonuclease</keyword>
<dbReference type="Proteomes" id="UP001151699">
    <property type="component" value="Chromosome A"/>
</dbReference>
<dbReference type="GO" id="GO:0000014">
    <property type="term" value="F:single-stranded DNA endodeoxyribonuclease activity"/>
    <property type="evidence" value="ECO:0007669"/>
    <property type="project" value="TreeGrafter"/>
</dbReference>
<evidence type="ECO:0000256" key="5">
    <source>
        <dbReference type="PIRSR" id="PIRSR640255-2"/>
    </source>
</evidence>
<gene>
    <name evidence="8" type="ORF">Bhyg_01268</name>
</gene>
<dbReference type="InterPro" id="IPR044925">
    <property type="entry name" value="His-Me_finger_sf"/>
</dbReference>
<proteinExistence type="inferred from homology"/>
<evidence type="ECO:0000313" key="9">
    <source>
        <dbReference type="Proteomes" id="UP001151699"/>
    </source>
</evidence>
<dbReference type="InterPro" id="IPR044929">
    <property type="entry name" value="DNA/RNA_non-sp_Endonuclease_sf"/>
</dbReference>
<reference evidence="8" key="1">
    <citation type="submission" date="2022-07" db="EMBL/GenBank/DDBJ databases">
        <authorList>
            <person name="Trinca V."/>
            <person name="Uliana J.V.C."/>
            <person name="Torres T.T."/>
            <person name="Ward R.J."/>
            <person name="Monesi N."/>
        </authorList>
    </citation>
    <scope>NUCLEOTIDE SEQUENCE</scope>
    <source>
        <strain evidence="8">HSMRA1968</strain>
        <tissue evidence="8">Whole embryos</tissue>
    </source>
</reference>
<feature type="domain" description="DNA/RNA non-specific endonuclease/pyrophosphatase/phosphodiesterase" evidence="7">
    <location>
        <begin position="241"/>
        <end position="488"/>
    </location>
</feature>
<keyword evidence="3" id="KW-0378">Hydrolase</keyword>
<comment type="similarity">
    <text evidence="1">Belongs to the DNA/RNA non-specific endonuclease family.</text>
</comment>
<keyword evidence="6" id="KW-0732">Signal</keyword>
<feature type="signal peptide" evidence="6">
    <location>
        <begin position="1"/>
        <end position="20"/>
    </location>
</feature>
<dbReference type="FunFam" id="3.40.570.10:FF:000007">
    <property type="entry name" value="Alkaline nuclease"/>
    <property type="match status" value="1"/>
</dbReference>
<feature type="active site" description="Proton acceptor" evidence="4">
    <location>
        <position position="328"/>
    </location>
</feature>
<evidence type="ECO:0000313" key="8">
    <source>
        <dbReference type="EMBL" id="KAJ6646059.1"/>
    </source>
</evidence>
<protein>
    <recommendedName>
        <fullName evidence="7">DNA/RNA non-specific endonuclease/pyrophosphatase/phosphodiesterase domain-containing protein</fullName>
    </recommendedName>
</protein>
<dbReference type="AlphaFoldDB" id="A0A9Q0S5N8"/>
<dbReference type="SUPFAM" id="SSF54060">
    <property type="entry name" value="His-Me finger endonucleases"/>
    <property type="match status" value="1"/>
</dbReference>
<keyword evidence="5" id="KW-0479">Metal-binding</keyword>
<dbReference type="InterPro" id="IPR001604">
    <property type="entry name" value="Endo_G_ENPP1-like_dom"/>
</dbReference>
<sequence length="505" mass="56295">MAMFAISKLVPSAIAVAAAAATTYNIKVKTEAQGDVEIVTKPFSFRGHLSVVTQQGDFQSTSNCEKHCTKMVRLVLCFVLFVVGAIGKEIVLIPDLLTDDQSSDIKAEIPQDIEVEKNDEIIPTSGCTIAVNGGLPEPQPLLIRPNSLNFFNPDRNGIITLSENQQIELYCSGSFVAPFTNTRTLFATCQGGSFLVNGVATVFSTLACTGQVAHTARRTGQWCFDGSTHTEVGFNLAPNRFLVTHNVCHDEVVEATRYVYYQMTPSNMGWQRSFPRPSFITGSFFNGRNVNSLYTQVIQKQTLAGILGQEVVDEMYALHTDAYLARGHLMANTDNIFGSQMRASFYFINAQPQFQVFNAGNWESIESGVKQFIADRNLEVEVYTGVHGILSLRDKNNVFRQLFLDFDANGRGLIPVPEFYYRIVLHRPTNRGIVFIGINNPHATEADIQTRHIHCNDVSHNVDWIRWTNPGRTSILRGYSYACTVAEFRHVVTNLPPTVKEQEKN</sequence>
<dbReference type="Pfam" id="PF01223">
    <property type="entry name" value="Endonuclease_NS"/>
    <property type="match status" value="1"/>
</dbReference>
<dbReference type="OrthoDB" id="5960141at2759"/>
<dbReference type="GO" id="GO:0005743">
    <property type="term" value="C:mitochondrial inner membrane"/>
    <property type="evidence" value="ECO:0007669"/>
    <property type="project" value="TreeGrafter"/>
</dbReference>
<dbReference type="Gene3D" id="3.40.570.10">
    <property type="entry name" value="Extracellular Endonuclease, subunit A"/>
    <property type="match status" value="1"/>
</dbReference>
<dbReference type="GO" id="GO:0004521">
    <property type="term" value="F:RNA endonuclease activity"/>
    <property type="evidence" value="ECO:0007669"/>
    <property type="project" value="TreeGrafter"/>
</dbReference>
<organism evidence="8 9">
    <name type="scientific">Pseudolycoriella hygida</name>
    <dbReference type="NCBI Taxonomy" id="35572"/>
    <lineage>
        <taxon>Eukaryota</taxon>
        <taxon>Metazoa</taxon>
        <taxon>Ecdysozoa</taxon>
        <taxon>Arthropoda</taxon>
        <taxon>Hexapoda</taxon>
        <taxon>Insecta</taxon>
        <taxon>Pterygota</taxon>
        <taxon>Neoptera</taxon>
        <taxon>Endopterygota</taxon>
        <taxon>Diptera</taxon>
        <taxon>Nematocera</taxon>
        <taxon>Sciaroidea</taxon>
        <taxon>Sciaridae</taxon>
        <taxon>Pseudolycoriella</taxon>
    </lineage>
</organism>
<dbReference type="SMART" id="SM00892">
    <property type="entry name" value="Endonuclease_NS"/>
    <property type="match status" value="1"/>
</dbReference>
<dbReference type="GO" id="GO:0006309">
    <property type="term" value="P:apoptotic DNA fragmentation"/>
    <property type="evidence" value="ECO:0007669"/>
    <property type="project" value="TreeGrafter"/>
</dbReference>
<dbReference type="EMBL" id="WJQU01000001">
    <property type="protein sequence ID" value="KAJ6646059.1"/>
    <property type="molecule type" value="Genomic_DNA"/>
</dbReference>
<comment type="caution">
    <text evidence="8">The sequence shown here is derived from an EMBL/GenBank/DDBJ whole genome shotgun (WGS) entry which is preliminary data.</text>
</comment>
<evidence type="ECO:0000256" key="2">
    <source>
        <dbReference type="ARBA" id="ARBA00022722"/>
    </source>
</evidence>
<name>A0A9Q0S5N8_9DIPT</name>
<evidence type="ECO:0000259" key="7">
    <source>
        <dbReference type="SMART" id="SM00892"/>
    </source>
</evidence>
<dbReference type="GO" id="GO:0003676">
    <property type="term" value="F:nucleic acid binding"/>
    <property type="evidence" value="ECO:0007669"/>
    <property type="project" value="InterPro"/>
</dbReference>
<accession>A0A9Q0S5N8</accession>
<feature type="chain" id="PRO_5040155626" description="DNA/RNA non-specific endonuclease/pyrophosphatase/phosphodiesterase domain-containing protein" evidence="6">
    <location>
        <begin position="21"/>
        <end position="505"/>
    </location>
</feature>
<dbReference type="GO" id="GO:0046872">
    <property type="term" value="F:metal ion binding"/>
    <property type="evidence" value="ECO:0007669"/>
    <property type="project" value="UniProtKB-KW"/>
</dbReference>